<dbReference type="Proteomes" id="UP000636800">
    <property type="component" value="Chromosome 7"/>
</dbReference>
<evidence type="ECO:0000256" key="16">
    <source>
        <dbReference type="SAM" id="Phobius"/>
    </source>
</evidence>
<evidence type="ECO:0000259" key="17">
    <source>
        <dbReference type="PROSITE" id="PS50089"/>
    </source>
</evidence>
<evidence type="ECO:0000256" key="8">
    <source>
        <dbReference type="ARBA" id="ARBA00022729"/>
    </source>
</evidence>
<comment type="pathway">
    <text evidence="3">Protein modification; protein ubiquitination.</text>
</comment>
<dbReference type="AlphaFoldDB" id="A0A835USD4"/>
<proteinExistence type="inferred from homology"/>
<feature type="domain" description="RING-type" evidence="17">
    <location>
        <begin position="108"/>
        <end position="150"/>
    </location>
</feature>
<dbReference type="Pfam" id="PF13639">
    <property type="entry name" value="zf-RING_2"/>
    <property type="match status" value="1"/>
</dbReference>
<keyword evidence="12 16" id="KW-1133">Transmembrane helix</keyword>
<dbReference type="GO" id="GO:0008270">
    <property type="term" value="F:zinc ion binding"/>
    <property type="evidence" value="ECO:0007669"/>
    <property type="project" value="UniProtKB-KW"/>
</dbReference>
<evidence type="ECO:0000256" key="12">
    <source>
        <dbReference type="ARBA" id="ARBA00022989"/>
    </source>
</evidence>
<dbReference type="PANTHER" id="PTHR46539:SF2">
    <property type="entry name" value="RING-H2 FINGER PROTEIN ATL43"/>
    <property type="match status" value="1"/>
</dbReference>
<keyword evidence="9 15" id="KW-0863">Zinc-finger</keyword>
<evidence type="ECO:0000256" key="9">
    <source>
        <dbReference type="ARBA" id="ARBA00022771"/>
    </source>
</evidence>
<dbReference type="PROSITE" id="PS50089">
    <property type="entry name" value="ZF_RING_2"/>
    <property type="match status" value="1"/>
</dbReference>
<feature type="transmembrane region" description="Helical" evidence="16">
    <location>
        <begin position="31"/>
        <end position="51"/>
    </location>
</feature>
<protein>
    <recommendedName>
        <fullName evidence="4">RING-type E3 ubiquitin transferase</fullName>
        <ecNumber evidence="4">2.3.2.27</ecNumber>
    </recommendedName>
</protein>
<evidence type="ECO:0000256" key="2">
    <source>
        <dbReference type="ARBA" id="ARBA00004167"/>
    </source>
</evidence>
<dbReference type="Gene3D" id="3.30.40.10">
    <property type="entry name" value="Zinc/RING finger domain, C3HC4 (zinc finger)"/>
    <property type="match status" value="1"/>
</dbReference>
<dbReference type="GO" id="GO:0061630">
    <property type="term" value="F:ubiquitin protein ligase activity"/>
    <property type="evidence" value="ECO:0007669"/>
    <property type="project" value="UniProtKB-EC"/>
</dbReference>
<keyword evidence="10" id="KW-0833">Ubl conjugation pathway</keyword>
<keyword evidence="5" id="KW-0808">Transferase</keyword>
<dbReference type="OrthoDB" id="768204at2759"/>
<evidence type="ECO:0000256" key="6">
    <source>
        <dbReference type="ARBA" id="ARBA00022692"/>
    </source>
</evidence>
<accession>A0A835USD4</accession>
<dbReference type="EMBL" id="JADCNL010000007">
    <property type="protein sequence ID" value="KAG0473949.1"/>
    <property type="molecule type" value="Genomic_DNA"/>
</dbReference>
<comment type="similarity">
    <text evidence="14">Belongs to the RING-type zinc finger family. ATL subfamily.</text>
</comment>
<dbReference type="FunFam" id="3.30.40.10:FF:000285">
    <property type="entry name" value="RING-H2 finger protein ATL43"/>
    <property type="match status" value="1"/>
</dbReference>
<evidence type="ECO:0000256" key="14">
    <source>
        <dbReference type="ARBA" id="ARBA00024209"/>
    </source>
</evidence>
<sequence length="308" mass="33815">MAFAFPRSLLADHRTAAGTPPPAATSFSPSVAVIAVVLTTMFSLTFLLLLYAKHCRRRHVSVPANTIAIATVRGEADRRGSGVDRTVVETLPLFRFGSLLGEKDGIECAVCLGRFEATEILRLLPKCRHAFHVDCVDAWLNSHSTCPLCRAGVHPEDILLLNQSDPPTTAAGRRISGRHSSAGEKSSVCIVVAPERERKDGTLMGDGHRVVFSGGEGREERWSDLRPSDLMFLRSETTITASGRFSMPGAGDRPSQFRLRSASEITGMSRVEANRNSRAEVEEDRTLRKWVRFAAKRTVRWLGYLAIG</sequence>
<comment type="catalytic activity">
    <reaction evidence="1">
        <text>S-ubiquitinyl-[E2 ubiquitin-conjugating enzyme]-L-cysteine + [acceptor protein]-L-lysine = [E2 ubiquitin-conjugating enzyme]-L-cysteine + N(6)-ubiquitinyl-[acceptor protein]-L-lysine.</text>
        <dbReference type="EC" id="2.3.2.27"/>
    </reaction>
</comment>
<evidence type="ECO:0000256" key="10">
    <source>
        <dbReference type="ARBA" id="ARBA00022786"/>
    </source>
</evidence>
<evidence type="ECO:0000256" key="11">
    <source>
        <dbReference type="ARBA" id="ARBA00022833"/>
    </source>
</evidence>
<evidence type="ECO:0000256" key="7">
    <source>
        <dbReference type="ARBA" id="ARBA00022723"/>
    </source>
</evidence>
<evidence type="ECO:0000256" key="13">
    <source>
        <dbReference type="ARBA" id="ARBA00023136"/>
    </source>
</evidence>
<keyword evidence="8" id="KW-0732">Signal</keyword>
<keyword evidence="7" id="KW-0479">Metal-binding</keyword>
<dbReference type="PANTHER" id="PTHR46539">
    <property type="entry name" value="E3 UBIQUITIN-PROTEIN LIGASE ATL42"/>
    <property type="match status" value="1"/>
</dbReference>
<dbReference type="SMART" id="SM00184">
    <property type="entry name" value="RING"/>
    <property type="match status" value="1"/>
</dbReference>
<name>A0A835USD4_VANPL</name>
<evidence type="ECO:0000313" key="19">
    <source>
        <dbReference type="Proteomes" id="UP000636800"/>
    </source>
</evidence>
<keyword evidence="6 16" id="KW-0812">Transmembrane</keyword>
<dbReference type="CDD" id="cd16461">
    <property type="entry name" value="RING-H2_EL5-like"/>
    <property type="match status" value="1"/>
</dbReference>
<organism evidence="18 19">
    <name type="scientific">Vanilla planifolia</name>
    <name type="common">Vanilla</name>
    <dbReference type="NCBI Taxonomy" id="51239"/>
    <lineage>
        <taxon>Eukaryota</taxon>
        <taxon>Viridiplantae</taxon>
        <taxon>Streptophyta</taxon>
        <taxon>Embryophyta</taxon>
        <taxon>Tracheophyta</taxon>
        <taxon>Spermatophyta</taxon>
        <taxon>Magnoliopsida</taxon>
        <taxon>Liliopsida</taxon>
        <taxon>Asparagales</taxon>
        <taxon>Orchidaceae</taxon>
        <taxon>Vanilloideae</taxon>
        <taxon>Vanilleae</taxon>
        <taxon>Vanilla</taxon>
    </lineage>
</organism>
<evidence type="ECO:0000256" key="4">
    <source>
        <dbReference type="ARBA" id="ARBA00012483"/>
    </source>
</evidence>
<reference evidence="18 19" key="1">
    <citation type="journal article" date="2020" name="Nat. Food">
        <title>A phased Vanilla planifolia genome enables genetic improvement of flavour and production.</title>
        <authorList>
            <person name="Hasing T."/>
            <person name="Tang H."/>
            <person name="Brym M."/>
            <person name="Khazi F."/>
            <person name="Huang T."/>
            <person name="Chambers A.H."/>
        </authorList>
    </citation>
    <scope>NUCLEOTIDE SEQUENCE [LARGE SCALE GENOMIC DNA]</scope>
    <source>
        <tissue evidence="18">Leaf</tissue>
    </source>
</reference>
<comment type="subcellular location">
    <subcellularLocation>
        <location evidence="2">Membrane</location>
        <topology evidence="2">Single-pass membrane protein</topology>
    </subcellularLocation>
</comment>
<evidence type="ECO:0000313" key="18">
    <source>
        <dbReference type="EMBL" id="KAG0473949.1"/>
    </source>
</evidence>
<evidence type="ECO:0000256" key="1">
    <source>
        <dbReference type="ARBA" id="ARBA00000900"/>
    </source>
</evidence>
<dbReference type="InterPro" id="IPR001841">
    <property type="entry name" value="Znf_RING"/>
</dbReference>
<evidence type="ECO:0000256" key="3">
    <source>
        <dbReference type="ARBA" id="ARBA00004906"/>
    </source>
</evidence>
<comment type="caution">
    <text evidence="18">The sequence shown here is derived from an EMBL/GenBank/DDBJ whole genome shotgun (WGS) entry which is preliminary data.</text>
</comment>
<dbReference type="EC" id="2.3.2.27" evidence="4"/>
<evidence type="ECO:0000256" key="15">
    <source>
        <dbReference type="PROSITE-ProRule" id="PRU00175"/>
    </source>
</evidence>
<dbReference type="GO" id="GO:0016020">
    <property type="term" value="C:membrane"/>
    <property type="evidence" value="ECO:0007669"/>
    <property type="project" value="UniProtKB-SubCell"/>
</dbReference>
<evidence type="ECO:0000256" key="5">
    <source>
        <dbReference type="ARBA" id="ARBA00022679"/>
    </source>
</evidence>
<gene>
    <name evidence="18" type="ORF">HPP92_015806</name>
</gene>
<keyword evidence="13 16" id="KW-0472">Membrane</keyword>
<dbReference type="SUPFAM" id="SSF57850">
    <property type="entry name" value="RING/U-box"/>
    <property type="match status" value="1"/>
</dbReference>
<keyword evidence="19" id="KW-1185">Reference proteome</keyword>
<dbReference type="InterPro" id="IPR013083">
    <property type="entry name" value="Znf_RING/FYVE/PHD"/>
</dbReference>
<keyword evidence="11" id="KW-0862">Zinc</keyword>